<feature type="chain" id="PRO_5043538264" evidence="1">
    <location>
        <begin position="30"/>
        <end position="147"/>
    </location>
</feature>
<keyword evidence="1" id="KW-0732">Signal</keyword>
<sequence>MANIGALATTTLLCLSILLESSLLLEVAAAPHIGYPSLYYGDRPCLPKDRRPSCKPPPTPIGRGHYGRRCDKWCDRAHVVRVADFFFKRRRKYCFDVECRSNLSRGLNWNLPLLCNPQNLQFTTSRVLKSPLNLNPTIYKTRASQFE</sequence>
<name>A0AAU9NU74_9ASTR</name>
<comment type="caution">
    <text evidence="2">The sequence shown here is derived from an EMBL/GenBank/DDBJ whole genome shotgun (WGS) entry which is preliminary data.</text>
</comment>
<reference evidence="2 3" key="1">
    <citation type="submission" date="2022-01" db="EMBL/GenBank/DDBJ databases">
        <authorList>
            <person name="Xiong W."/>
            <person name="Schranz E."/>
        </authorList>
    </citation>
    <scope>NUCLEOTIDE SEQUENCE [LARGE SCALE GENOMIC DNA]</scope>
</reference>
<protein>
    <submittedName>
        <fullName evidence="2">Uncharacterized protein</fullName>
    </submittedName>
</protein>
<evidence type="ECO:0000313" key="2">
    <source>
        <dbReference type="EMBL" id="CAH1441520.1"/>
    </source>
</evidence>
<evidence type="ECO:0000256" key="1">
    <source>
        <dbReference type="SAM" id="SignalP"/>
    </source>
</evidence>
<dbReference type="Proteomes" id="UP001157418">
    <property type="component" value="Unassembled WGS sequence"/>
</dbReference>
<evidence type="ECO:0000313" key="3">
    <source>
        <dbReference type="Proteomes" id="UP001157418"/>
    </source>
</evidence>
<dbReference type="AlphaFoldDB" id="A0AAU9NU74"/>
<feature type="signal peptide" evidence="1">
    <location>
        <begin position="1"/>
        <end position="29"/>
    </location>
</feature>
<organism evidence="2 3">
    <name type="scientific">Lactuca virosa</name>
    <dbReference type="NCBI Taxonomy" id="75947"/>
    <lineage>
        <taxon>Eukaryota</taxon>
        <taxon>Viridiplantae</taxon>
        <taxon>Streptophyta</taxon>
        <taxon>Embryophyta</taxon>
        <taxon>Tracheophyta</taxon>
        <taxon>Spermatophyta</taxon>
        <taxon>Magnoliopsida</taxon>
        <taxon>eudicotyledons</taxon>
        <taxon>Gunneridae</taxon>
        <taxon>Pentapetalae</taxon>
        <taxon>asterids</taxon>
        <taxon>campanulids</taxon>
        <taxon>Asterales</taxon>
        <taxon>Asteraceae</taxon>
        <taxon>Cichorioideae</taxon>
        <taxon>Cichorieae</taxon>
        <taxon>Lactucinae</taxon>
        <taxon>Lactuca</taxon>
    </lineage>
</organism>
<gene>
    <name evidence="2" type="ORF">LVIROSA_LOCUS27570</name>
</gene>
<dbReference type="EMBL" id="CAKMRJ010005412">
    <property type="protein sequence ID" value="CAH1441520.1"/>
    <property type="molecule type" value="Genomic_DNA"/>
</dbReference>
<keyword evidence="3" id="KW-1185">Reference proteome</keyword>
<accession>A0AAU9NU74</accession>
<proteinExistence type="predicted"/>